<feature type="binding site" evidence="2">
    <location>
        <position position="119"/>
    </location>
    <ligand>
        <name>substrate</name>
    </ligand>
</feature>
<evidence type="ECO:0000259" key="4">
    <source>
        <dbReference type="Pfam" id="PF01712"/>
    </source>
</evidence>
<proteinExistence type="predicted"/>
<dbReference type="GO" id="GO:0019136">
    <property type="term" value="F:deoxynucleoside kinase activity"/>
    <property type="evidence" value="ECO:0007669"/>
    <property type="project" value="InterPro"/>
</dbReference>
<dbReference type="InterPro" id="IPR050566">
    <property type="entry name" value="Deoxyribonucleoside_kinase"/>
</dbReference>
<name>A0A4Y6PU61_PERCE</name>
<dbReference type="Gene3D" id="3.40.50.300">
    <property type="entry name" value="P-loop containing nucleotide triphosphate hydrolases"/>
    <property type="match status" value="1"/>
</dbReference>
<keyword evidence="5" id="KW-0418">Kinase</keyword>
<evidence type="ECO:0000313" key="6">
    <source>
        <dbReference type="Proteomes" id="UP000315995"/>
    </source>
</evidence>
<evidence type="ECO:0000313" key="5">
    <source>
        <dbReference type="EMBL" id="QDG51884.1"/>
    </source>
</evidence>
<dbReference type="EMBL" id="CP041186">
    <property type="protein sequence ID" value="QDG51884.1"/>
    <property type="molecule type" value="Genomic_DNA"/>
</dbReference>
<feature type="domain" description="Deoxynucleoside kinase" evidence="4">
    <location>
        <begin position="38"/>
        <end position="233"/>
    </location>
</feature>
<evidence type="ECO:0000256" key="3">
    <source>
        <dbReference type="PIRSR" id="PIRSR000705-3"/>
    </source>
</evidence>
<dbReference type="InterPro" id="IPR002624">
    <property type="entry name" value="DCK/DGK"/>
</dbReference>
<dbReference type="Pfam" id="PF01712">
    <property type="entry name" value="dNK"/>
    <property type="match status" value="1"/>
</dbReference>
<dbReference type="GO" id="GO:0005524">
    <property type="term" value="F:ATP binding"/>
    <property type="evidence" value="ECO:0007669"/>
    <property type="project" value="UniProtKB-KW"/>
</dbReference>
<dbReference type="GO" id="GO:0005737">
    <property type="term" value="C:cytoplasm"/>
    <property type="evidence" value="ECO:0007669"/>
    <property type="project" value="TreeGrafter"/>
</dbReference>
<dbReference type="CDD" id="cd01673">
    <property type="entry name" value="dNK"/>
    <property type="match status" value="1"/>
</dbReference>
<dbReference type="InterPro" id="IPR027417">
    <property type="entry name" value="P-loop_NTPase"/>
</dbReference>
<dbReference type="RefSeq" id="WP_141198364.1">
    <property type="nucleotide sequence ID" value="NZ_CP041186.1"/>
</dbReference>
<reference evidence="5 6" key="1">
    <citation type="submission" date="2019-06" db="EMBL/GenBank/DDBJ databases">
        <title>Persicimonas caeni gen. nov., sp. nov., a predatory bacterium isolated from solar saltern.</title>
        <authorList>
            <person name="Wang S."/>
        </authorList>
    </citation>
    <scope>NUCLEOTIDE SEQUENCE [LARGE SCALE GENOMIC DNA]</scope>
    <source>
        <strain evidence="5 6">YN101</strain>
    </source>
</reference>
<keyword evidence="3" id="KW-0547">Nucleotide-binding</keyword>
<keyword evidence="5" id="KW-0808">Transferase</keyword>
<dbReference type="PIRSF" id="PIRSF000705">
    <property type="entry name" value="DNK"/>
    <property type="match status" value="1"/>
</dbReference>
<feature type="binding site" evidence="2">
    <location>
        <position position="78"/>
    </location>
    <ligand>
        <name>substrate</name>
    </ligand>
</feature>
<dbReference type="OrthoDB" id="9776634at2"/>
<keyword evidence="6" id="KW-1185">Reference proteome</keyword>
<feature type="binding site" evidence="3">
    <location>
        <begin position="42"/>
        <end position="50"/>
    </location>
    <ligand>
        <name>ATP</name>
        <dbReference type="ChEBI" id="CHEBI:30616"/>
    </ligand>
</feature>
<dbReference type="PANTHER" id="PTHR10513">
    <property type="entry name" value="DEOXYNUCLEOSIDE KINASE"/>
    <property type="match status" value="1"/>
</dbReference>
<keyword evidence="3" id="KW-0067">ATP-binding</keyword>
<dbReference type="Proteomes" id="UP000315995">
    <property type="component" value="Chromosome"/>
</dbReference>
<feature type="binding site" evidence="2">
    <location>
        <position position="66"/>
    </location>
    <ligand>
        <name>substrate</name>
    </ligand>
</feature>
<sequence>MSDFFHIVEVDRSTAPKASDQSTVQLAKPVLPDNRRYIAVSGNIGAGKSSIVDFLSQRFDIQPFFEPNEANPYLEDFYDEMERWSFHSQVYFLTAKFKLHKELDASPQNVIQDRTIWEDAEIFAENLYQTGAMSERDYRTYRNLYESIQDEIRPPDVMIYLRCPVSTVQKRIAMRGREMEQNIPVEYIERLHGLYENWIEAYDLSPLVILPTDKLDYVTNLVDCHELVTAIEKYL</sequence>
<evidence type="ECO:0000256" key="2">
    <source>
        <dbReference type="PIRSR" id="PIRSR000705-2"/>
    </source>
</evidence>
<protein>
    <submittedName>
        <fullName evidence="5">Deoxynucleoside kinase</fullName>
    </submittedName>
</protein>
<dbReference type="InterPro" id="IPR031314">
    <property type="entry name" value="DNK_dom"/>
</dbReference>
<feature type="binding site" evidence="2">
    <location>
        <position position="89"/>
    </location>
    <ligand>
        <name>substrate</name>
    </ligand>
</feature>
<dbReference type="SUPFAM" id="SSF52540">
    <property type="entry name" value="P-loop containing nucleoside triphosphate hydrolases"/>
    <property type="match status" value="1"/>
</dbReference>
<accession>A0A5B8Y593</accession>
<accession>A0A4Y6PU61</accession>
<feature type="binding site" evidence="2">
    <location>
        <position position="114"/>
    </location>
    <ligand>
        <name>substrate</name>
    </ligand>
</feature>
<dbReference type="AlphaFoldDB" id="A0A4Y6PU61"/>
<gene>
    <name evidence="5" type="ORF">FIV42_14385</name>
</gene>
<feature type="binding site" evidence="3">
    <location>
        <begin position="171"/>
        <end position="175"/>
    </location>
    <ligand>
        <name>ATP</name>
        <dbReference type="ChEBI" id="CHEBI:30616"/>
    </ligand>
</feature>
<feature type="active site" description="Proton acceptor" evidence="1">
    <location>
        <position position="113"/>
    </location>
</feature>
<organism evidence="5 6">
    <name type="scientific">Persicimonas caeni</name>
    <dbReference type="NCBI Taxonomy" id="2292766"/>
    <lineage>
        <taxon>Bacteria</taxon>
        <taxon>Deltaproteobacteria</taxon>
        <taxon>Bradymonadales</taxon>
        <taxon>Bradymonadaceae</taxon>
        <taxon>Persicimonas</taxon>
    </lineage>
</organism>
<feature type="binding site" evidence="2">
    <location>
        <position position="180"/>
    </location>
    <ligand>
        <name>substrate</name>
    </ligand>
</feature>
<evidence type="ECO:0000256" key="1">
    <source>
        <dbReference type="PIRSR" id="PIRSR000705-1"/>
    </source>
</evidence>
<dbReference type="PANTHER" id="PTHR10513:SF35">
    <property type="entry name" value="DEOXYADENOSINE KINASE"/>
    <property type="match status" value="1"/>
</dbReference>